<dbReference type="EMBL" id="VIWW01000001">
    <property type="protein sequence ID" value="TWG05426.1"/>
    <property type="molecule type" value="Genomic_DNA"/>
</dbReference>
<evidence type="ECO:0000313" key="4">
    <source>
        <dbReference type="EMBL" id="TWG05426.1"/>
    </source>
</evidence>
<dbReference type="Proteomes" id="UP000318186">
    <property type="component" value="Unassembled WGS sequence"/>
</dbReference>
<sequence length="179" mass="19468">MSNPMDSVDPTDSDAAPDATLSTDGARPILRFERVLAQPPAVVWRAITDREELKAWFPSEVIADAWERGARISFPFPGTDMTLTGTVLEAEEPRVLAYTWGEETLRFTLTPEPDGRTRLVFTDETPPGIAARNAAGWQVCLARLAGETAAADVWKGHFDRYVAAFEPALGPQEGPPAAS</sequence>
<dbReference type="InterPro" id="IPR023393">
    <property type="entry name" value="START-like_dom_sf"/>
</dbReference>
<reference evidence="4 5" key="1">
    <citation type="submission" date="2019-06" db="EMBL/GenBank/DDBJ databases">
        <title>Sequencing the genomes of 1000 actinobacteria strains.</title>
        <authorList>
            <person name="Klenk H.-P."/>
        </authorList>
    </citation>
    <scope>NUCLEOTIDE SEQUENCE [LARGE SCALE GENOMIC DNA]</scope>
    <source>
        <strain evidence="4 5">DSM 42059</strain>
    </source>
</reference>
<dbReference type="RefSeq" id="WP_208764687.1">
    <property type="nucleotide sequence ID" value="NZ_JBHJUX010000028.1"/>
</dbReference>
<name>A0A561V1D2_9ACTN</name>
<proteinExistence type="inferred from homology"/>
<feature type="domain" description="Activator of Hsp90 ATPase homologue 1/2-like C-terminal" evidence="3">
    <location>
        <begin position="39"/>
        <end position="145"/>
    </location>
</feature>
<dbReference type="Gene3D" id="3.30.530.20">
    <property type="match status" value="1"/>
</dbReference>
<evidence type="ECO:0000256" key="2">
    <source>
        <dbReference type="SAM" id="MobiDB-lite"/>
    </source>
</evidence>
<dbReference type="SUPFAM" id="SSF55961">
    <property type="entry name" value="Bet v1-like"/>
    <property type="match status" value="1"/>
</dbReference>
<feature type="region of interest" description="Disordered" evidence="2">
    <location>
        <begin position="1"/>
        <end position="22"/>
    </location>
</feature>
<organism evidence="4 5">
    <name type="scientific">Streptomyces brevispora</name>
    <dbReference type="NCBI Taxonomy" id="887462"/>
    <lineage>
        <taxon>Bacteria</taxon>
        <taxon>Bacillati</taxon>
        <taxon>Actinomycetota</taxon>
        <taxon>Actinomycetes</taxon>
        <taxon>Kitasatosporales</taxon>
        <taxon>Streptomycetaceae</taxon>
        <taxon>Streptomyces</taxon>
    </lineage>
</organism>
<gene>
    <name evidence="4" type="ORF">FHX80_113903</name>
</gene>
<comment type="similarity">
    <text evidence="1">Belongs to the AHA1 family.</text>
</comment>
<dbReference type="AlphaFoldDB" id="A0A561V1D2"/>
<evidence type="ECO:0000313" key="5">
    <source>
        <dbReference type="Proteomes" id="UP000318186"/>
    </source>
</evidence>
<protein>
    <submittedName>
        <fullName evidence="4">Uncharacterized protein YndB with AHSA1/START domain</fullName>
    </submittedName>
</protein>
<evidence type="ECO:0000259" key="3">
    <source>
        <dbReference type="Pfam" id="PF08327"/>
    </source>
</evidence>
<dbReference type="Pfam" id="PF08327">
    <property type="entry name" value="AHSA1"/>
    <property type="match status" value="1"/>
</dbReference>
<comment type="caution">
    <text evidence="4">The sequence shown here is derived from an EMBL/GenBank/DDBJ whole genome shotgun (WGS) entry which is preliminary data.</text>
</comment>
<accession>A0A561V1D2</accession>
<dbReference type="InterPro" id="IPR013538">
    <property type="entry name" value="ASHA1/2-like_C"/>
</dbReference>
<evidence type="ECO:0000256" key="1">
    <source>
        <dbReference type="ARBA" id="ARBA00006817"/>
    </source>
</evidence>